<gene>
    <name evidence="3" type="ORF">DXC16_20360</name>
    <name evidence="2" type="ORF">FYJ30_17685</name>
    <name evidence="1" type="ORF">GAY98_01350</name>
</gene>
<dbReference type="PROSITE" id="PS51257">
    <property type="entry name" value="PROKAR_LIPOPROTEIN"/>
    <property type="match status" value="1"/>
</dbReference>
<evidence type="ECO:0000313" key="4">
    <source>
        <dbReference type="Proteomes" id="UP000261003"/>
    </source>
</evidence>
<name>A0A3E4WBE2_PHOVU</name>
<dbReference type="EMBL" id="WDBI01000001">
    <property type="protein sequence ID" value="KAB6530407.1"/>
    <property type="molecule type" value="Genomic_DNA"/>
</dbReference>
<dbReference type="RefSeq" id="WP_007569488.1">
    <property type="nucleotide sequence ID" value="NZ_JACBPU010000019.1"/>
</dbReference>
<dbReference type="EMBL" id="QSTG01000049">
    <property type="protein sequence ID" value="RGM39480.1"/>
    <property type="molecule type" value="Genomic_DNA"/>
</dbReference>
<evidence type="ECO:0000313" key="1">
    <source>
        <dbReference type="EMBL" id="KAB6530407.1"/>
    </source>
</evidence>
<dbReference type="Proteomes" id="UP000261003">
    <property type="component" value="Unassembled WGS sequence"/>
</dbReference>
<sequence>MKHLYHILLPVYIGLLSSCTYHFELDDVGASPKLVLYSYPGSGDTTVVHLSRSLPVSQKGELVRGLKGADVHLSVNGEAVPLAWTDDSIPGVPAQSYYAVKAYEDGDKVNITAAAERMKAVSSATVVPSRFPLTSIKLALKDGEPNLLQFRIGFTDNAQTKDYYALKVERKQLFWNDGKYSEESSTLALNLDDEPLLNTSSGLDDILMIENGFYRNLYYWDDTKIKGKSYTVRLNTNYEADYEDDFITPDGTEHIKRQVKYRISLYSLSEEFYRYLKSLNDQKNNGLGNSELAPIRSTYTNVINGIGVVGGCRMFQTKWIDNLQEN</sequence>
<dbReference type="Proteomes" id="UP000460950">
    <property type="component" value="Unassembled WGS sequence"/>
</dbReference>
<dbReference type="Pfam" id="PF14054">
    <property type="entry name" value="DUF4249"/>
    <property type="match status" value="1"/>
</dbReference>
<evidence type="ECO:0000313" key="2">
    <source>
        <dbReference type="EMBL" id="MSS50078.1"/>
    </source>
</evidence>
<evidence type="ECO:0000313" key="5">
    <source>
        <dbReference type="Proteomes" id="UP000460950"/>
    </source>
</evidence>
<reference evidence="2 5" key="3">
    <citation type="submission" date="2019-09" db="EMBL/GenBank/DDBJ databases">
        <title>In-depth cultivation of the pig gut microbiome towards novel bacterial diversity and tailored functional studies.</title>
        <authorList>
            <person name="Wylensek D."/>
            <person name="Hitch T.C.A."/>
            <person name="Clavel T."/>
        </authorList>
    </citation>
    <scope>NUCLEOTIDE SEQUENCE [LARGE SCALE GENOMIC DNA]</scope>
    <source>
        <strain evidence="2 5">WCA-389-WT-3C</strain>
    </source>
</reference>
<dbReference type="AlphaFoldDB" id="A0A3E4WBE2"/>
<accession>A0A3E4WBE2</accession>
<evidence type="ECO:0000313" key="3">
    <source>
        <dbReference type="EMBL" id="RGM39480.1"/>
    </source>
</evidence>
<evidence type="ECO:0000313" key="6">
    <source>
        <dbReference type="Proteomes" id="UP000469427"/>
    </source>
</evidence>
<reference evidence="1 6" key="2">
    <citation type="journal article" date="2019" name="Nat. Med.">
        <title>A library of human gut bacterial isolates paired with longitudinal multiomics data enables mechanistic microbiome research.</title>
        <authorList>
            <person name="Poyet M."/>
            <person name="Groussin M."/>
            <person name="Gibbons S.M."/>
            <person name="Avila-Pacheco J."/>
            <person name="Jiang X."/>
            <person name="Kearney S.M."/>
            <person name="Perrotta A.R."/>
            <person name="Berdy B."/>
            <person name="Zhao S."/>
            <person name="Lieberman T.D."/>
            <person name="Swanson P.K."/>
            <person name="Smith M."/>
            <person name="Roesemann S."/>
            <person name="Alexander J.E."/>
            <person name="Rich S.A."/>
            <person name="Livny J."/>
            <person name="Vlamakis H."/>
            <person name="Clish C."/>
            <person name="Bullock K."/>
            <person name="Deik A."/>
            <person name="Scott J."/>
            <person name="Pierce K.A."/>
            <person name="Xavier R.J."/>
            <person name="Alm E.J."/>
        </authorList>
    </citation>
    <scope>NUCLEOTIDE SEQUENCE [LARGE SCALE GENOMIC DNA]</scope>
    <source>
        <strain evidence="1 6">BIOML-A122</strain>
    </source>
</reference>
<dbReference type="InterPro" id="IPR025345">
    <property type="entry name" value="DUF4249"/>
</dbReference>
<dbReference type="Proteomes" id="UP000469427">
    <property type="component" value="Unassembled WGS sequence"/>
</dbReference>
<organism evidence="3 4">
    <name type="scientific">Phocaeicola vulgatus</name>
    <name type="common">Bacteroides vulgatus</name>
    <dbReference type="NCBI Taxonomy" id="821"/>
    <lineage>
        <taxon>Bacteria</taxon>
        <taxon>Pseudomonadati</taxon>
        <taxon>Bacteroidota</taxon>
        <taxon>Bacteroidia</taxon>
        <taxon>Bacteroidales</taxon>
        <taxon>Bacteroidaceae</taxon>
        <taxon>Phocaeicola</taxon>
    </lineage>
</organism>
<protein>
    <submittedName>
        <fullName evidence="3">DUF4249 domain-containing protein</fullName>
    </submittedName>
</protein>
<dbReference type="EMBL" id="VULU01000041">
    <property type="protein sequence ID" value="MSS50078.1"/>
    <property type="molecule type" value="Genomic_DNA"/>
</dbReference>
<reference evidence="3 4" key="1">
    <citation type="submission" date="2018-08" db="EMBL/GenBank/DDBJ databases">
        <title>A genome reference for cultivated species of the human gut microbiota.</title>
        <authorList>
            <person name="Zou Y."/>
            <person name="Xue W."/>
            <person name="Luo G."/>
        </authorList>
    </citation>
    <scope>NUCLEOTIDE SEQUENCE [LARGE SCALE GENOMIC DNA]</scope>
    <source>
        <strain evidence="3 4">OM08-13BH</strain>
    </source>
</reference>
<proteinExistence type="predicted"/>
<comment type="caution">
    <text evidence="3">The sequence shown here is derived from an EMBL/GenBank/DDBJ whole genome shotgun (WGS) entry which is preliminary data.</text>
</comment>